<dbReference type="Pfam" id="PF12819">
    <property type="entry name" value="Malectin_like"/>
    <property type="match status" value="1"/>
</dbReference>
<accession>A0AAD8GWA6</accession>
<keyword evidence="4" id="KW-0675">Receptor</keyword>
<evidence type="ECO:0000256" key="1">
    <source>
        <dbReference type="ARBA" id="ARBA00004167"/>
    </source>
</evidence>
<dbReference type="GO" id="GO:0016020">
    <property type="term" value="C:membrane"/>
    <property type="evidence" value="ECO:0007669"/>
    <property type="project" value="UniProtKB-SubCell"/>
</dbReference>
<protein>
    <submittedName>
        <fullName evidence="4">LRR receptor-like serine/threonine-protein kinase MEE39</fullName>
    </submittedName>
</protein>
<keyword evidence="5" id="KW-1185">Reference proteome</keyword>
<dbReference type="EMBL" id="JAUIZM010000011">
    <property type="protein sequence ID" value="KAK1355422.1"/>
    <property type="molecule type" value="Genomic_DNA"/>
</dbReference>
<comment type="subcellular location">
    <subcellularLocation>
        <location evidence="1">Membrane</location>
        <topology evidence="1">Single-pass membrane protein</topology>
    </subcellularLocation>
</comment>
<dbReference type="PANTHER" id="PTHR45631:SF44">
    <property type="entry name" value="CARBOHYDRATE-BINDING PROTEIN OF THE ER PROTEIN"/>
    <property type="match status" value="1"/>
</dbReference>
<feature type="signal peptide" evidence="2">
    <location>
        <begin position="1"/>
        <end position="23"/>
    </location>
</feature>
<feature type="domain" description="Malectin-like" evidence="3">
    <location>
        <begin position="47"/>
        <end position="204"/>
    </location>
</feature>
<evidence type="ECO:0000313" key="5">
    <source>
        <dbReference type="Proteomes" id="UP001237642"/>
    </source>
</evidence>
<keyword evidence="4" id="KW-0808">Transferase</keyword>
<reference evidence="4" key="2">
    <citation type="submission" date="2023-05" db="EMBL/GenBank/DDBJ databases">
        <authorList>
            <person name="Schelkunov M.I."/>
        </authorList>
    </citation>
    <scope>NUCLEOTIDE SEQUENCE</scope>
    <source>
        <strain evidence="4">Hsosn_3</strain>
        <tissue evidence="4">Leaf</tissue>
    </source>
</reference>
<sequence>MSKALSIFLPFLTLQTLICLSQSTKFDMSGWTSIDYGINDMRWEGMLLWDVDSNYTQTRSNKLVQKETIRDEFNTLRFFPNSTQDNCYIVPAKAAIIRHIIWAGFYYGNYDGLSSPPTFNILINDVKWTTINKSKNNGEPFYEEIMYEKNGSGFFKICLEEIKDGGVPFINLLEAVVLWDKLYSQMESNATYNLVTRTNLGGELTNRILNYYFQSQIAQTHTFIL</sequence>
<dbReference type="InterPro" id="IPR024788">
    <property type="entry name" value="Malectin-like_Carb-bd_dom"/>
</dbReference>
<keyword evidence="2" id="KW-0732">Signal</keyword>
<reference evidence="4" key="1">
    <citation type="submission" date="2023-02" db="EMBL/GenBank/DDBJ databases">
        <title>Genome of toxic invasive species Heracleum sosnowskyi carries increased number of genes despite the absence of recent whole-genome duplications.</title>
        <authorList>
            <person name="Schelkunov M."/>
            <person name="Shtratnikova V."/>
            <person name="Makarenko M."/>
            <person name="Klepikova A."/>
            <person name="Omelchenko D."/>
            <person name="Novikova G."/>
            <person name="Obukhova E."/>
            <person name="Bogdanov V."/>
            <person name="Penin A."/>
            <person name="Logacheva M."/>
        </authorList>
    </citation>
    <scope>NUCLEOTIDE SEQUENCE</scope>
    <source>
        <strain evidence="4">Hsosn_3</strain>
        <tissue evidence="4">Leaf</tissue>
    </source>
</reference>
<keyword evidence="4" id="KW-0418">Kinase</keyword>
<gene>
    <name evidence="4" type="ORF">POM88_048678</name>
</gene>
<feature type="chain" id="PRO_5042198885" evidence="2">
    <location>
        <begin position="24"/>
        <end position="225"/>
    </location>
</feature>
<comment type="caution">
    <text evidence="4">The sequence shown here is derived from an EMBL/GenBank/DDBJ whole genome shotgun (WGS) entry which is preliminary data.</text>
</comment>
<organism evidence="4 5">
    <name type="scientific">Heracleum sosnowskyi</name>
    <dbReference type="NCBI Taxonomy" id="360622"/>
    <lineage>
        <taxon>Eukaryota</taxon>
        <taxon>Viridiplantae</taxon>
        <taxon>Streptophyta</taxon>
        <taxon>Embryophyta</taxon>
        <taxon>Tracheophyta</taxon>
        <taxon>Spermatophyta</taxon>
        <taxon>Magnoliopsida</taxon>
        <taxon>eudicotyledons</taxon>
        <taxon>Gunneridae</taxon>
        <taxon>Pentapetalae</taxon>
        <taxon>asterids</taxon>
        <taxon>campanulids</taxon>
        <taxon>Apiales</taxon>
        <taxon>Apiaceae</taxon>
        <taxon>Apioideae</taxon>
        <taxon>apioid superclade</taxon>
        <taxon>Tordylieae</taxon>
        <taxon>Tordyliinae</taxon>
        <taxon>Heracleum</taxon>
    </lineage>
</organism>
<dbReference type="AlphaFoldDB" id="A0AAD8GWA6"/>
<dbReference type="Proteomes" id="UP001237642">
    <property type="component" value="Unassembled WGS sequence"/>
</dbReference>
<evidence type="ECO:0000313" key="4">
    <source>
        <dbReference type="EMBL" id="KAK1355422.1"/>
    </source>
</evidence>
<evidence type="ECO:0000259" key="3">
    <source>
        <dbReference type="Pfam" id="PF12819"/>
    </source>
</evidence>
<proteinExistence type="predicted"/>
<name>A0AAD8GWA6_9APIA</name>
<dbReference type="GO" id="GO:0016301">
    <property type="term" value="F:kinase activity"/>
    <property type="evidence" value="ECO:0007669"/>
    <property type="project" value="UniProtKB-KW"/>
</dbReference>
<evidence type="ECO:0000256" key="2">
    <source>
        <dbReference type="SAM" id="SignalP"/>
    </source>
</evidence>
<dbReference type="PANTHER" id="PTHR45631">
    <property type="entry name" value="OS07G0107800 PROTEIN-RELATED"/>
    <property type="match status" value="1"/>
</dbReference>